<dbReference type="Pfam" id="PF05235">
    <property type="entry name" value="CHAD"/>
    <property type="match status" value="1"/>
</dbReference>
<reference evidence="2 3" key="1">
    <citation type="journal article" date="2013" name="Genome Announc.">
        <title>Whole Genome Sequencing of Thermus oshimai JL-2 and Thermus thermophilus JL-18, Incomplete Denitrifiers from the United States Great Basin.</title>
        <authorList>
            <person name="Murugapiran S.K."/>
            <person name="Huntemann M."/>
            <person name="Wei C.L."/>
            <person name="Han J."/>
            <person name="Detter J.C."/>
            <person name="Han C.S."/>
            <person name="Erkkila T.H."/>
            <person name="Teshima H."/>
            <person name="Chen A."/>
            <person name="Kyrpides N."/>
            <person name="Mavrommatis K."/>
            <person name="Markowitz V."/>
            <person name="Szeto E."/>
            <person name="Ivanova N."/>
            <person name="Pagani I."/>
            <person name="Lam J."/>
            <person name="McDonald A.I."/>
            <person name="Dodsworth J.A."/>
            <person name="Pati A."/>
            <person name="Goodwin L."/>
            <person name="Peters L."/>
            <person name="Pitluck S."/>
            <person name="Woyke T."/>
            <person name="Hedlund B.P."/>
        </authorList>
    </citation>
    <scope>NUCLEOTIDE SEQUENCE</scope>
    <source>
        <strain evidence="2 3">JL-2</strain>
        <plasmid evidence="2">pTHEOS01</plasmid>
    </source>
</reference>
<protein>
    <recommendedName>
        <fullName evidence="1">CHAD domain-containing protein</fullName>
    </recommendedName>
</protein>
<feature type="domain" description="CHAD" evidence="1">
    <location>
        <begin position="1"/>
        <end position="232"/>
    </location>
</feature>
<dbReference type="PANTHER" id="PTHR39339">
    <property type="entry name" value="SLR1444 PROTEIN"/>
    <property type="match status" value="1"/>
</dbReference>
<geneLocation type="plasmid" evidence="2 3">
    <name>pTHEOS01</name>
</geneLocation>
<dbReference type="InterPro" id="IPR007899">
    <property type="entry name" value="CHAD_dom"/>
</dbReference>
<dbReference type="EMBL" id="CP003250">
    <property type="protein sequence ID" value="AFV77369.1"/>
    <property type="molecule type" value="Genomic_DNA"/>
</dbReference>
<accession>K7R8H6</accession>
<dbReference type="InterPro" id="IPR038186">
    <property type="entry name" value="CHAD_dom_sf"/>
</dbReference>
<dbReference type="OrthoDB" id="9777271at2"/>
<proteinExistence type="predicted"/>
<dbReference type="Gene3D" id="1.40.20.10">
    <property type="entry name" value="CHAD domain"/>
    <property type="match status" value="1"/>
</dbReference>
<sequence length="232" mass="26655">MIPLGPWLEHLERHLPLALSGEDSEGVHQVRVAGRRLRVWLWLGRYRVLGEDLGWLVRGLGPLRDLEVLLQIGPPPPLANWLRRQREEARGKALILLQSPRLEGLLQALRTLPPLETGRAGRRLERLEIRAGQALEACRQDPTPEALHTLRRALRRLRYAREYLGKGTKELKTLQEVLGAFQDLTVALAHLEAFEREAKPLPRYRQALQRRREKAWAEVQRALLDRALTSVP</sequence>
<name>K7R8H6_THEOS</name>
<dbReference type="PANTHER" id="PTHR39339:SF1">
    <property type="entry name" value="CHAD DOMAIN-CONTAINING PROTEIN"/>
    <property type="match status" value="1"/>
</dbReference>
<dbReference type="PATRIC" id="fig|751945.3.peg.2324"/>
<dbReference type="HOGENOM" id="CLU_1179099_0_0_0"/>
<dbReference type="Proteomes" id="UP000000211">
    <property type="component" value="Plasmid pTHEOS01"/>
</dbReference>
<dbReference type="KEGG" id="tos:Theos_2385"/>
<keyword evidence="3" id="KW-1185">Reference proteome</keyword>
<evidence type="ECO:0000313" key="2">
    <source>
        <dbReference type="EMBL" id="AFV77369.1"/>
    </source>
</evidence>
<organism evidence="2 3">
    <name type="scientific">Thermus oshimai JL-2</name>
    <dbReference type="NCBI Taxonomy" id="751945"/>
    <lineage>
        <taxon>Bacteria</taxon>
        <taxon>Thermotogati</taxon>
        <taxon>Deinococcota</taxon>
        <taxon>Deinococci</taxon>
        <taxon>Thermales</taxon>
        <taxon>Thermaceae</taxon>
        <taxon>Thermus</taxon>
    </lineage>
</organism>
<dbReference type="AlphaFoldDB" id="K7R8H6"/>
<evidence type="ECO:0000313" key="3">
    <source>
        <dbReference type="Proteomes" id="UP000000211"/>
    </source>
</evidence>
<evidence type="ECO:0000259" key="1">
    <source>
        <dbReference type="PROSITE" id="PS51708"/>
    </source>
</evidence>
<dbReference type="SMART" id="SM00880">
    <property type="entry name" value="CHAD"/>
    <property type="match status" value="1"/>
</dbReference>
<dbReference type="RefSeq" id="WP_015065364.1">
    <property type="nucleotide sequence ID" value="NC_019387.1"/>
</dbReference>
<dbReference type="PROSITE" id="PS51708">
    <property type="entry name" value="CHAD"/>
    <property type="match status" value="1"/>
</dbReference>
<keyword evidence="2" id="KW-0614">Plasmid</keyword>
<gene>
    <name evidence="2" type="ORF">Theos_2385</name>
</gene>